<protein>
    <submittedName>
        <fullName evidence="1">Uncharacterized protein</fullName>
    </submittedName>
</protein>
<keyword evidence="2" id="KW-1185">Reference proteome</keyword>
<dbReference type="RefSeq" id="WP_119755481.1">
    <property type="nucleotide sequence ID" value="NZ_CP032382.1"/>
</dbReference>
<evidence type="ECO:0000313" key="2">
    <source>
        <dbReference type="Proteomes" id="UP000266183"/>
    </source>
</evidence>
<evidence type="ECO:0000313" key="1">
    <source>
        <dbReference type="EMBL" id="AYB32222.1"/>
    </source>
</evidence>
<reference evidence="2" key="1">
    <citation type="submission" date="2018-09" db="EMBL/GenBank/DDBJ databases">
        <title>Chryseolinea sp. KIS68-18 isolated from soil.</title>
        <authorList>
            <person name="Weon H.-Y."/>
            <person name="Kwon S.-W."/>
            <person name="Lee S.A."/>
        </authorList>
    </citation>
    <scope>NUCLEOTIDE SEQUENCE [LARGE SCALE GENOMIC DNA]</scope>
    <source>
        <strain evidence="2">KIS68-18</strain>
    </source>
</reference>
<dbReference type="EMBL" id="CP032382">
    <property type="protein sequence ID" value="AYB32222.1"/>
    <property type="molecule type" value="Genomic_DNA"/>
</dbReference>
<sequence>MPKKQKTTTLPSPPALTPELKDALLHFFQCNPPKKFSRGLRNMVVELMSHQVEGHREYVFELLLGLEMFFDVLDLAEDVGFGERKI</sequence>
<proteinExistence type="predicted"/>
<name>A0A385SMZ7_9BACT</name>
<gene>
    <name evidence="1" type="ORF">D4L85_17315</name>
</gene>
<accession>A0A385SMZ7</accession>
<dbReference type="Proteomes" id="UP000266183">
    <property type="component" value="Chromosome"/>
</dbReference>
<dbReference type="KEGG" id="chk:D4L85_17315"/>
<dbReference type="AlphaFoldDB" id="A0A385SMZ7"/>
<organism evidence="1 2">
    <name type="scientific">Chryseolinea soli</name>
    <dbReference type="NCBI Taxonomy" id="2321403"/>
    <lineage>
        <taxon>Bacteria</taxon>
        <taxon>Pseudomonadati</taxon>
        <taxon>Bacteroidota</taxon>
        <taxon>Cytophagia</taxon>
        <taxon>Cytophagales</taxon>
        <taxon>Fulvivirgaceae</taxon>
        <taxon>Chryseolinea</taxon>
    </lineage>
</organism>